<name>A0AB38QZG3_PARTM</name>
<evidence type="ECO:0000313" key="2">
    <source>
        <dbReference type="EMBL" id="UOE76743.1"/>
    </source>
</evidence>
<keyword evidence="1" id="KW-0472">Membrane</keyword>
<keyword evidence="1" id="KW-1133">Transmembrane helix</keyword>
<feature type="transmembrane region" description="Helical" evidence="1">
    <location>
        <begin position="53"/>
        <end position="75"/>
    </location>
</feature>
<sequence length="166" mass="18376">MPLDVRKYAAPVIVLMDPATVGFFIVGAAVLLERSQGVLDPLFVAPAQLQYYICSKALTLGLLGVVSGEAMLVFASNRLEGLAVAKMLNLVLLPPIVLYFFAAKWRLFGLLVPTYWVSEAVLALAEENVKFWGYWLGGTAYHLLCICCCFLDLTACFIKRFDRLSF</sequence>
<feature type="transmembrane region" description="Helical" evidence="1">
    <location>
        <begin position="131"/>
        <end position="158"/>
    </location>
</feature>
<dbReference type="Proteomes" id="UP001058458">
    <property type="component" value="Chromosome"/>
</dbReference>
<dbReference type="RefSeq" id="WP_256834018.1">
    <property type="nucleotide sequence ID" value="NZ_CP063414.1"/>
</dbReference>
<reference evidence="2" key="1">
    <citation type="submission" date="2020-10" db="EMBL/GenBank/DDBJ databases">
        <authorList>
            <person name="Delgado J.A."/>
            <person name="Gonzalez J.M."/>
        </authorList>
    </citation>
    <scope>NUCLEOTIDE SEQUENCE</scope>
    <source>
        <strain evidence="2">23.6</strain>
    </source>
</reference>
<dbReference type="AlphaFoldDB" id="A0AB38QZG3"/>
<proteinExistence type="predicted"/>
<organism evidence="2 3">
    <name type="scientific">Parageobacillus thermoglucosidasius</name>
    <name type="common">Geobacillus thermoglucosidasius</name>
    <dbReference type="NCBI Taxonomy" id="1426"/>
    <lineage>
        <taxon>Bacteria</taxon>
        <taxon>Bacillati</taxon>
        <taxon>Bacillota</taxon>
        <taxon>Bacilli</taxon>
        <taxon>Bacillales</taxon>
        <taxon>Anoxybacillaceae</taxon>
        <taxon>Parageobacillus</taxon>
    </lineage>
</organism>
<evidence type="ECO:0000256" key="1">
    <source>
        <dbReference type="SAM" id="Phobius"/>
    </source>
</evidence>
<protein>
    <submittedName>
        <fullName evidence="2">Uncharacterized protein</fullName>
    </submittedName>
</protein>
<gene>
    <name evidence="2" type="ORF">IMI45_02280</name>
</gene>
<keyword evidence="1" id="KW-0812">Transmembrane</keyword>
<evidence type="ECO:0000313" key="3">
    <source>
        <dbReference type="Proteomes" id="UP001058458"/>
    </source>
</evidence>
<feature type="transmembrane region" description="Helical" evidence="1">
    <location>
        <begin position="81"/>
        <end position="100"/>
    </location>
</feature>
<dbReference type="EMBL" id="CP063414">
    <property type="protein sequence ID" value="UOE76743.1"/>
    <property type="molecule type" value="Genomic_DNA"/>
</dbReference>
<accession>A0AB38QZG3</accession>
<feature type="transmembrane region" description="Helical" evidence="1">
    <location>
        <begin position="12"/>
        <end position="32"/>
    </location>
</feature>